<gene>
    <name evidence="1" type="ORF">GHNINEIG_00245</name>
</gene>
<dbReference type="Pfam" id="PF20112">
    <property type="entry name" value="DUF6502"/>
    <property type="match status" value="1"/>
</dbReference>
<evidence type="ECO:0000313" key="2">
    <source>
        <dbReference type="Proteomes" id="UP000296201"/>
    </source>
</evidence>
<dbReference type="InterPro" id="IPR045445">
    <property type="entry name" value="DUF6502"/>
</dbReference>
<organism evidence="1 2">
    <name type="scientific">Hydrogenovibrio crunogenus</name>
    <dbReference type="NCBI Taxonomy" id="39765"/>
    <lineage>
        <taxon>Bacteria</taxon>
        <taxon>Pseudomonadati</taxon>
        <taxon>Pseudomonadota</taxon>
        <taxon>Gammaproteobacteria</taxon>
        <taxon>Thiotrichales</taxon>
        <taxon>Piscirickettsiaceae</taxon>
        <taxon>Hydrogenovibrio</taxon>
    </lineage>
</organism>
<accession>A0A4P7NWX9</accession>
<dbReference type="Proteomes" id="UP000296201">
    <property type="component" value="Chromosome"/>
</dbReference>
<evidence type="ECO:0000313" key="1">
    <source>
        <dbReference type="EMBL" id="QBZ82221.1"/>
    </source>
</evidence>
<dbReference type="AlphaFoldDB" id="A0A4P7NWX9"/>
<name>A0A4P7NWX9_9GAMM</name>
<proteinExistence type="predicted"/>
<dbReference type="OrthoDB" id="6356376at2"/>
<protein>
    <submittedName>
        <fullName evidence="1">Uncharacterized protein</fullName>
    </submittedName>
</protein>
<sequence length="269" mass="30338" precursor="true">MNTKIQTALVKSASKILGPLVRIMLRNGVSCGSFEEMVRKAYVDEAFNLSMIENKKATVSSVSAKTGLSRKEVKRLNELDKIDYSENDQKYSRATRVLGGWTNDTEFLSPENEPMPLSLDDGEHSFIKLVKKYSGDITPKAMYQLLMDAKCIQQQDGQIHLVNPAYVPGNDSPELIGILGTDTQELIQTINHNLSTQQNNKRFQRKVSSAKLDKEALSQFEQLANQKSQALLEELDHWLSQHEAEHDKDSQYVSLGIYLYQKDSNGELP</sequence>
<dbReference type="EMBL" id="CP032096">
    <property type="protein sequence ID" value="QBZ82221.1"/>
    <property type="molecule type" value="Genomic_DNA"/>
</dbReference>
<dbReference type="RefSeq" id="WP_135794968.1">
    <property type="nucleotide sequence ID" value="NZ_CP032096.1"/>
</dbReference>
<keyword evidence="2" id="KW-1185">Reference proteome</keyword>
<reference evidence="1 2" key="1">
    <citation type="submission" date="2018-08" db="EMBL/GenBank/DDBJ databases">
        <title>Horizontal acquisition of hydrogen conversion ability and other habitat adaptations in Hydrogenovibrio crunogenus strains.</title>
        <authorList>
            <person name="Gonnella G."/>
            <person name="Adam N."/>
            <person name="Perner M."/>
        </authorList>
    </citation>
    <scope>NUCLEOTIDE SEQUENCE [LARGE SCALE GENOMIC DNA]</scope>
    <source>
        <strain evidence="1 2">SP-41</strain>
    </source>
</reference>